<accession>A0A4S3IYD4</accession>
<reference evidence="2 3" key="1">
    <citation type="submission" date="2019-03" db="EMBL/GenBank/DDBJ databases">
        <title>The genome sequence of a newly discovered highly antifungal drug resistant Aspergillus species, Aspergillus tanneri NIH 1004.</title>
        <authorList>
            <person name="Mounaud S."/>
            <person name="Singh I."/>
            <person name="Joardar V."/>
            <person name="Pakala S."/>
            <person name="Pakala S."/>
            <person name="Venepally P."/>
            <person name="Hoover J."/>
            <person name="Nierman W."/>
            <person name="Chung J."/>
            <person name="Losada L."/>
        </authorList>
    </citation>
    <scope>NUCLEOTIDE SEQUENCE [LARGE SCALE GENOMIC DNA]</scope>
    <source>
        <strain evidence="2 3">NIH1004</strain>
    </source>
</reference>
<gene>
    <name evidence="2" type="ORF">EYZ11_013159</name>
</gene>
<dbReference type="Proteomes" id="UP000308092">
    <property type="component" value="Unassembled WGS sequence"/>
</dbReference>
<organism evidence="2 3">
    <name type="scientific">Aspergillus tanneri</name>
    <dbReference type="NCBI Taxonomy" id="1220188"/>
    <lineage>
        <taxon>Eukaryota</taxon>
        <taxon>Fungi</taxon>
        <taxon>Dikarya</taxon>
        <taxon>Ascomycota</taxon>
        <taxon>Pezizomycotina</taxon>
        <taxon>Eurotiomycetes</taxon>
        <taxon>Eurotiomycetidae</taxon>
        <taxon>Eurotiales</taxon>
        <taxon>Aspergillaceae</taxon>
        <taxon>Aspergillus</taxon>
        <taxon>Aspergillus subgen. Circumdati</taxon>
    </lineage>
</organism>
<dbReference type="EMBL" id="SOSA01001238">
    <property type="protein sequence ID" value="THC87396.1"/>
    <property type="molecule type" value="Genomic_DNA"/>
</dbReference>
<sequence>MIFSELGYNQYPNTEPARNKAQNNTNPNFEDAHAFQRPPPAGSCRPEGRRNLTTDGFPDINSDIKNAFTHRNVASGPHDIRDYANTECFNCTLADSDADSGADQLPV</sequence>
<proteinExistence type="predicted"/>
<evidence type="ECO:0000256" key="1">
    <source>
        <dbReference type="SAM" id="MobiDB-lite"/>
    </source>
</evidence>
<comment type="caution">
    <text evidence="2">The sequence shown here is derived from an EMBL/GenBank/DDBJ whole genome shotgun (WGS) entry which is preliminary data.</text>
</comment>
<feature type="region of interest" description="Disordered" evidence="1">
    <location>
        <begin position="1"/>
        <end position="58"/>
    </location>
</feature>
<protein>
    <submittedName>
        <fullName evidence="2">Uncharacterized protein</fullName>
    </submittedName>
</protein>
<evidence type="ECO:0000313" key="2">
    <source>
        <dbReference type="EMBL" id="THC87396.1"/>
    </source>
</evidence>
<evidence type="ECO:0000313" key="3">
    <source>
        <dbReference type="Proteomes" id="UP000308092"/>
    </source>
</evidence>
<keyword evidence="3" id="KW-1185">Reference proteome</keyword>
<dbReference type="VEuPathDB" id="FungiDB:EYZ11_013159"/>
<dbReference type="AlphaFoldDB" id="A0A4S3IYD4"/>
<name>A0A4S3IYD4_9EURO</name>